<dbReference type="InterPro" id="IPR036525">
    <property type="entry name" value="Tubulin/FtsZ_GTPase_sf"/>
</dbReference>
<feature type="domain" description="Tubulin/FtsZ GTPase" evidence="3">
    <location>
        <begin position="9"/>
        <end position="147"/>
    </location>
</feature>
<dbReference type="InterPro" id="IPR045061">
    <property type="entry name" value="FtsZ/CetZ"/>
</dbReference>
<proteinExistence type="predicted"/>
<reference evidence="5" key="1">
    <citation type="journal article" date="2019" name="Int. J. Syst. Evol. Microbiol.">
        <title>The Global Catalogue of Microorganisms (GCM) 10K type strain sequencing project: providing services to taxonomists for standard genome sequencing and annotation.</title>
        <authorList>
            <consortium name="The Broad Institute Genomics Platform"/>
            <consortium name="The Broad Institute Genome Sequencing Center for Infectious Disease"/>
            <person name="Wu L."/>
            <person name="Ma J."/>
        </authorList>
    </citation>
    <scope>NUCLEOTIDE SEQUENCE [LARGE SCALE GENOMIC DNA]</scope>
    <source>
        <strain evidence="5">JCM 18401</strain>
    </source>
</reference>
<keyword evidence="1" id="KW-0547">Nucleotide-binding</keyword>
<name>A0ABP9FHF7_9GAMM</name>
<dbReference type="EMBL" id="BAABJZ010000107">
    <property type="protein sequence ID" value="GAA4903356.1"/>
    <property type="molecule type" value="Genomic_DNA"/>
</dbReference>
<dbReference type="InterPro" id="IPR003008">
    <property type="entry name" value="Tubulin_FtsZ_GTPase"/>
</dbReference>
<organism evidence="4 5">
    <name type="scientific">Ferrimonas pelagia</name>
    <dbReference type="NCBI Taxonomy" id="1177826"/>
    <lineage>
        <taxon>Bacteria</taxon>
        <taxon>Pseudomonadati</taxon>
        <taxon>Pseudomonadota</taxon>
        <taxon>Gammaproteobacteria</taxon>
        <taxon>Alteromonadales</taxon>
        <taxon>Ferrimonadaceae</taxon>
        <taxon>Ferrimonas</taxon>
    </lineage>
</organism>
<dbReference type="Proteomes" id="UP001499988">
    <property type="component" value="Unassembled WGS sequence"/>
</dbReference>
<keyword evidence="5" id="KW-1185">Reference proteome</keyword>
<gene>
    <name evidence="4" type="ORF">GCM10023333_41910</name>
</gene>
<dbReference type="PANTHER" id="PTHR30314">
    <property type="entry name" value="CELL DIVISION PROTEIN FTSZ-RELATED"/>
    <property type="match status" value="1"/>
</dbReference>
<dbReference type="PANTHER" id="PTHR30314:SF3">
    <property type="entry name" value="MITOCHONDRIAL DIVISION PROTEIN FSZA"/>
    <property type="match status" value="1"/>
</dbReference>
<sequence length="150" mass="15827">MEQIRPQSRIMVMGVGGCGGNAVSYLGPDDLPEMVTTVALNTDVAALADCHAGECLALGPQTTRGYGAGSDPEVGRDACIESEEALQVLLQQADILFLVAGLGGGTGTGPVQSWRGWHVSISFRVLLLPHCRLSLRGRSAVNTLKPGWRR</sequence>
<dbReference type="SMART" id="SM00864">
    <property type="entry name" value="Tubulin"/>
    <property type="match status" value="1"/>
</dbReference>
<evidence type="ECO:0000256" key="1">
    <source>
        <dbReference type="ARBA" id="ARBA00022741"/>
    </source>
</evidence>
<protein>
    <recommendedName>
        <fullName evidence="3">Tubulin/FtsZ GTPase domain-containing protein</fullName>
    </recommendedName>
</protein>
<evidence type="ECO:0000313" key="4">
    <source>
        <dbReference type="EMBL" id="GAA4903356.1"/>
    </source>
</evidence>
<evidence type="ECO:0000313" key="5">
    <source>
        <dbReference type="Proteomes" id="UP001499988"/>
    </source>
</evidence>
<evidence type="ECO:0000256" key="2">
    <source>
        <dbReference type="ARBA" id="ARBA00023134"/>
    </source>
</evidence>
<dbReference type="SUPFAM" id="SSF52490">
    <property type="entry name" value="Tubulin nucleotide-binding domain-like"/>
    <property type="match status" value="1"/>
</dbReference>
<dbReference type="Pfam" id="PF00091">
    <property type="entry name" value="Tubulin"/>
    <property type="match status" value="1"/>
</dbReference>
<keyword evidence="2" id="KW-0342">GTP-binding</keyword>
<comment type="caution">
    <text evidence="4">The sequence shown here is derived from an EMBL/GenBank/DDBJ whole genome shotgun (WGS) entry which is preliminary data.</text>
</comment>
<accession>A0ABP9FHF7</accession>
<evidence type="ECO:0000259" key="3">
    <source>
        <dbReference type="SMART" id="SM00864"/>
    </source>
</evidence>
<dbReference type="Gene3D" id="3.40.50.1440">
    <property type="entry name" value="Tubulin/FtsZ, GTPase domain"/>
    <property type="match status" value="1"/>
</dbReference>